<dbReference type="Gene3D" id="3.90.1140.10">
    <property type="entry name" value="Cyclic phosphodiesterase"/>
    <property type="match status" value="1"/>
</dbReference>
<evidence type="ECO:0000256" key="1">
    <source>
        <dbReference type="ARBA" id="ARBA00022801"/>
    </source>
</evidence>
<keyword evidence="1 2" id="KW-0378">Hydrolase</keyword>
<evidence type="ECO:0000313" key="4">
    <source>
        <dbReference type="EMBL" id="KTC66573.1"/>
    </source>
</evidence>
<dbReference type="NCBIfam" id="TIGR00199">
    <property type="entry name" value="PncC_domain"/>
    <property type="match status" value="1"/>
</dbReference>
<protein>
    <recommendedName>
        <fullName evidence="2">RNA 2',3'-cyclic phosphodiesterase</fullName>
        <shortName evidence="2">RNA 2',3'-CPDase</shortName>
        <ecNumber evidence="2">3.1.4.58</ecNumber>
    </recommendedName>
</protein>
<evidence type="ECO:0000313" key="5">
    <source>
        <dbReference type="EMBL" id="VEH85483.1"/>
    </source>
</evidence>
<dbReference type="PATRIC" id="fig|45056.6.peg.1273"/>
<dbReference type="Proteomes" id="UP000281170">
    <property type="component" value="Plasmid 15"/>
</dbReference>
<organism evidence="4 6">
    <name type="scientific">Legionella adelaidensis</name>
    <dbReference type="NCBI Taxonomy" id="45056"/>
    <lineage>
        <taxon>Bacteria</taxon>
        <taxon>Pseudomonadati</taxon>
        <taxon>Pseudomonadota</taxon>
        <taxon>Gammaproteobacteria</taxon>
        <taxon>Legionellales</taxon>
        <taxon>Legionellaceae</taxon>
        <taxon>Legionella</taxon>
    </lineage>
</organism>
<name>A0A0W0R6C1_9GAMM</name>
<proteinExistence type="inferred from homology"/>
<dbReference type="EC" id="3.1.4.58" evidence="2"/>
<sequence>MRNVILKHAAHLGQMLTERRVRCAVAESCTGGGLGAAITAISGSSKWFDRGFITYSNEAKEALLGIPKSLIKKYGAVSKECAIAMVQGAIAKSDAEVAVSITGIAGPDGGTEEKPVGTVWIAWAGDTQKIVARCFLFKGDRESIRNQAIEKALEGLIKRCDPIKHPLIRSKDAGRYFIAIWPDKIEAEALIQHLLRTQCFPIEKLIPKENLHLTLAYLGKAYPGYLEDAGKVVQQIKEKPFTITLSEINHFKHQIVWCGLKKSSPALHNLFKRLTFNLITAGYIPENRPFIPHVTLARHMEYKEIDNFQSLNWTVKKICLAKSTGAPLYEIVKEWELG</sequence>
<feature type="active site" description="Proton acceptor" evidence="2">
    <location>
        <position position="293"/>
    </location>
</feature>
<dbReference type="NCBIfam" id="TIGR02258">
    <property type="entry name" value="2_5_ligase"/>
    <property type="match status" value="1"/>
</dbReference>
<dbReference type="AlphaFoldDB" id="A0A0W0R6C1"/>
<feature type="active site" description="Proton donor" evidence="2">
    <location>
        <position position="212"/>
    </location>
</feature>
<dbReference type="Pfam" id="PF13563">
    <property type="entry name" value="2_5_RNA_ligase2"/>
    <property type="match status" value="1"/>
</dbReference>
<dbReference type="EMBL" id="LNKA01000001">
    <property type="protein sequence ID" value="KTC66573.1"/>
    <property type="molecule type" value="Genomic_DNA"/>
</dbReference>
<dbReference type="KEGG" id="ladl:NCTC12735_01113"/>
<dbReference type="Proteomes" id="UP000054859">
    <property type="component" value="Unassembled WGS sequence"/>
</dbReference>
<comment type="catalytic activity">
    <reaction evidence="2">
        <text>a 3'-end 2',3'-cyclophospho-ribonucleotide-RNA + H2O = a 3'-end 2'-phospho-ribonucleotide-RNA + H(+)</text>
        <dbReference type="Rhea" id="RHEA:11828"/>
        <dbReference type="Rhea" id="RHEA-COMP:10464"/>
        <dbReference type="Rhea" id="RHEA-COMP:17353"/>
        <dbReference type="ChEBI" id="CHEBI:15377"/>
        <dbReference type="ChEBI" id="CHEBI:15378"/>
        <dbReference type="ChEBI" id="CHEBI:83064"/>
        <dbReference type="ChEBI" id="CHEBI:173113"/>
        <dbReference type="EC" id="3.1.4.58"/>
    </reaction>
</comment>
<dbReference type="HAMAP" id="MF_01940">
    <property type="entry name" value="RNA_CPDase"/>
    <property type="match status" value="1"/>
</dbReference>
<dbReference type="PANTHER" id="PTHR35561">
    <property type="entry name" value="RNA 2',3'-CYCLIC PHOSPHODIESTERASE"/>
    <property type="match status" value="1"/>
</dbReference>
<dbReference type="RefSeq" id="WP_065310933.1">
    <property type="nucleotide sequence ID" value="NZ_CAAAHS010000007.1"/>
</dbReference>
<dbReference type="InterPro" id="IPR004175">
    <property type="entry name" value="RNA_CPDase"/>
</dbReference>
<dbReference type="GO" id="GO:0008664">
    <property type="term" value="F:RNA 2',3'-cyclic 3'-phosphodiesterase activity"/>
    <property type="evidence" value="ECO:0007669"/>
    <property type="project" value="UniProtKB-EC"/>
</dbReference>
<reference evidence="5 7" key="2">
    <citation type="submission" date="2018-12" db="EMBL/GenBank/DDBJ databases">
        <authorList>
            <consortium name="Pathogen Informatics"/>
        </authorList>
    </citation>
    <scope>NUCLEOTIDE SEQUENCE [LARGE SCALE GENOMIC DNA]</scope>
    <source>
        <strain evidence="5 7">NCTC12735</strain>
        <plasmid evidence="7">15</plasmid>
    </source>
</reference>
<dbReference type="InterPro" id="IPR036653">
    <property type="entry name" value="CinA-like_C"/>
</dbReference>
<dbReference type="InterPro" id="IPR009097">
    <property type="entry name" value="Cyclic_Pdiesterase"/>
</dbReference>
<feature type="short sequence motif" description="HXTX 1" evidence="2">
    <location>
        <begin position="212"/>
        <end position="215"/>
    </location>
</feature>
<evidence type="ECO:0000259" key="3">
    <source>
        <dbReference type="Pfam" id="PF02464"/>
    </source>
</evidence>
<evidence type="ECO:0000256" key="2">
    <source>
        <dbReference type="HAMAP-Rule" id="MF_01940"/>
    </source>
</evidence>
<feature type="domain" description="CinA C-terminal" evidence="3">
    <location>
        <begin position="8"/>
        <end position="158"/>
    </location>
</feature>
<dbReference type="Gene3D" id="3.90.950.20">
    <property type="entry name" value="CinA-like"/>
    <property type="match status" value="1"/>
</dbReference>
<feature type="short sequence motif" description="HXTX 2" evidence="2">
    <location>
        <begin position="293"/>
        <end position="296"/>
    </location>
</feature>
<reference evidence="4 6" key="1">
    <citation type="submission" date="2015-11" db="EMBL/GenBank/DDBJ databases">
        <title>Identification of large and diverse effector repertoires of 38 Legionella species.</title>
        <authorList>
            <person name="Burstein D."/>
            <person name="Amaro F."/>
            <person name="Zusman T."/>
            <person name="Lifshitz Z."/>
            <person name="Cohen O."/>
            <person name="Gilbert J.A."/>
            <person name="Pupko T."/>
            <person name="Shuman H.A."/>
            <person name="Segal G."/>
        </authorList>
    </citation>
    <scope>NUCLEOTIDE SEQUENCE [LARGE SCALE GENOMIC DNA]</scope>
    <source>
        <strain evidence="4 6">1762-AUS-E</strain>
    </source>
</reference>
<dbReference type="InterPro" id="IPR008136">
    <property type="entry name" value="CinA_C"/>
</dbReference>
<geneLocation type="plasmid" evidence="5 7">
    <name>15</name>
</geneLocation>
<dbReference type="PANTHER" id="PTHR35561:SF1">
    <property type="entry name" value="RNA 2',3'-CYCLIC PHOSPHODIESTERASE"/>
    <property type="match status" value="1"/>
</dbReference>
<dbReference type="GO" id="GO:0004113">
    <property type="term" value="F:2',3'-cyclic-nucleotide 3'-phosphodiesterase activity"/>
    <property type="evidence" value="ECO:0007669"/>
    <property type="project" value="InterPro"/>
</dbReference>
<dbReference type="EMBL" id="LR134424">
    <property type="protein sequence ID" value="VEH85483.1"/>
    <property type="molecule type" value="Genomic_DNA"/>
</dbReference>
<gene>
    <name evidence="4" type="primary">cinA_2</name>
    <name evidence="4" type="ORF">Lade_1231</name>
    <name evidence="5" type="ORF">NCTC12735_01113</name>
</gene>
<accession>A0A0W0R6C1</accession>
<comment type="function">
    <text evidence="2">Hydrolyzes RNA 2',3'-cyclic phosphodiester to an RNA 2'-phosphomonoester.</text>
</comment>
<keyword evidence="6" id="KW-1185">Reference proteome</keyword>
<keyword evidence="5" id="KW-0614">Plasmid</keyword>
<dbReference type="STRING" id="45056.Lade_1231"/>
<evidence type="ECO:0000313" key="7">
    <source>
        <dbReference type="Proteomes" id="UP000281170"/>
    </source>
</evidence>
<dbReference type="SUPFAM" id="SSF55144">
    <property type="entry name" value="LigT-like"/>
    <property type="match status" value="1"/>
</dbReference>
<comment type="similarity">
    <text evidence="2">Belongs to the 2H phosphoesterase superfamily. ThpR family.</text>
</comment>
<dbReference type="OrthoDB" id="9801454at2"/>
<dbReference type="SUPFAM" id="SSF142433">
    <property type="entry name" value="CinA-like"/>
    <property type="match status" value="1"/>
</dbReference>
<dbReference type="Pfam" id="PF02464">
    <property type="entry name" value="CinA"/>
    <property type="match status" value="1"/>
</dbReference>
<evidence type="ECO:0000313" key="6">
    <source>
        <dbReference type="Proteomes" id="UP000054859"/>
    </source>
</evidence>